<protein>
    <recommendedName>
        <fullName evidence="5">Lipoprotein</fullName>
    </recommendedName>
</protein>
<dbReference type="Proteomes" id="UP001221328">
    <property type="component" value="Unassembled WGS sequence"/>
</dbReference>
<dbReference type="RefSeq" id="WP_272174167.1">
    <property type="nucleotide sequence ID" value="NZ_JAQOSK010000001.1"/>
</dbReference>
<gene>
    <name evidence="3" type="ORF">PO587_04465</name>
</gene>
<reference evidence="3 4" key="1">
    <citation type="journal article" date="2015" name="Int. J. Syst. Evol. Microbiol.">
        <title>Streptomyces gilvifuscus sp. nov., an actinomycete that produces antibacterial compounds isolated from soil.</title>
        <authorList>
            <person name="Nguyen T.M."/>
            <person name="Kim J."/>
        </authorList>
    </citation>
    <scope>NUCLEOTIDE SEQUENCE [LARGE SCALE GENOMIC DNA]</scope>
    <source>
        <strain evidence="3 4">T113</strain>
    </source>
</reference>
<evidence type="ECO:0000313" key="3">
    <source>
        <dbReference type="EMBL" id="MDC2953702.1"/>
    </source>
</evidence>
<organism evidence="3 4">
    <name type="scientific">Streptomyces gilvifuscus</name>
    <dbReference type="NCBI Taxonomy" id="1550617"/>
    <lineage>
        <taxon>Bacteria</taxon>
        <taxon>Bacillati</taxon>
        <taxon>Actinomycetota</taxon>
        <taxon>Actinomycetes</taxon>
        <taxon>Kitasatosporales</taxon>
        <taxon>Streptomycetaceae</taxon>
        <taxon>Streptomyces</taxon>
    </lineage>
</organism>
<keyword evidence="1" id="KW-1133">Transmembrane helix</keyword>
<comment type="caution">
    <text evidence="3">The sequence shown here is derived from an EMBL/GenBank/DDBJ whole genome shotgun (WGS) entry which is preliminary data.</text>
</comment>
<proteinExistence type="predicted"/>
<feature type="chain" id="PRO_5046271748" description="Lipoprotein" evidence="2">
    <location>
        <begin position="25"/>
        <end position="178"/>
    </location>
</feature>
<feature type="signal peptide" evidence="2">
    <location>
        <begin position="1"/>
        <end position="24"/>
    </location>
</feature>
<name>A0ABT5FMK0_9ACTN</name>
<feature type="transmembrane region" description="Helical" evidence="1">
    <location>
        <begin position="149"/>
        <end position="171"/>
    </location>
</feature>
<dbReference type="PROSITE" id="PS51257">
    <property type="entry name" value="PROKAR_LIPOPROTEIN"/>
    <property type="match status" value="1"/>
</dbReference>
<dbReference type="EMBL" id="JAQOSK010000001">
    <property type="protein sequence ID" value="MDC2953702.1"/>
    <property type="molecule type" value="Genomic_DNA"/>
</dbReference>
<accession>A0ABT5FMK0</accession>
<sequence length="178" mass="17073">MGSLRLTLCAGLLGACALTPAAYATDGGGGTVSVTPSSPAAGADVALRVTGCTGKTATAVSRAFVADARLAGGSDGTLAGETRVRSAAEPGVYDVKVSCADVGIKGTITVVAKGTRPSAPASPIAPVDAGGGGTAHFATVDTRATGPGAAHAVTGLILAGVAATTVAVLSARRRRETE</sequence>
<evidence type="ECO:0000313" key="4">
    <source>
        <dbReference type="Proteomes" id="UP001221328"/>
    </source>
</evidence>
<keyword evidence="2" id="KW-0732">Signal</keyword>
<evidence type="ECO:0000256" key="1">
    <source>
        <dbReference type="SAM" id="Phobius"/>
    </source>
</evidence>
<keyword evidence="1" id="KW-0472">Membrane</keyword>
<evidence type="ECO:0008006" key="5">
    <source>
        <dbReference type="Google" id="ProtNLM"/>
    </source>
</evidence>
<keyword evidence="1" id="KW-0812">Transmembrane</keyword>
<keyword evidence="4" id="KW-1185">Reference proteome</keyword>
<evidence type="ECO:0000256" key="2">
    <source>
        <dbReference type="SAM" id="SignalP"/>
    </source>
</evidence>